<dbReference type="Pfam" id="PF00956">
    <property type="entry name" value="NAP"/>
    <property type="match status" value="1"/>
</dbReference>
<dbReference type="Ensembl" id="ENSFHET00000006942.1">
    <property type="protein sequence ID" value="ENSFHEP00000005574.1"/>
    <property type="gene ID" value="ENSFHEG00000006560.1"/>
</dbReference>
<evidence type="ECO:0000256" key="5">
    <source>
        <dbReference type="ARBA" id="ARBA00023242"/>
    </source>
</evidence>
<dbReference type="GO" id="GO:0006334">
    <property type="term" value="P:nucleosome assembly"/>
    <property type="evidence" value="ECO:0007669"/>
    <property type="project" value="InterPro"/>
</dbReference>
<dbReference type="Proteomes" id="UP000265000">
    <property type="component" value="Unplaced"/>
</dbReference>
<sequence length="312" mass="35971">MSASAAKASRKENSNHDGADETSEKEQQEAIEHIDEVQNEIDRLNEQASEEILKVEQKYNKLRQPFFQKRSELIAKIPNFWVTTFVNHPQVSALLGEEDEEALHYLSKVEVTEFEDIKSGYRIDFSFDENPYFENKVLSKEFNVNEGGDPVSKSTEIKWKAGKDLTKRSGQTPNKAGKKRQHEEPESFFTWFSDHSDAGADELGEVIKDDIWPNPLQYYLVPDMEDEEGEDDEEEDEEGLEDIDEGEEDEGEDEDGEGEDGEVRTEMYRELLQNRVRTKAAGFCFYTDCLSKGSKKARLVEPGHWFCWTQNQ</sequence>
<dbReference type="InterPro" id="IPR037231">
    <property type="entry name" value="NAP-like_sf"/>
</dbReference>
<evidence type="ECO:0000256" key="7">
    <source>
        <dbReference type="SAM" id="MobiDB-lite"/>
    </source>
</evidence>
<accession>A0A3Q2P0W4</accession>
<dbReference type="AlphaFoldDB" id="A0A3Q2P0W4"/>
<dbReference type="GO" id="GO:0005737">
    <property type="term" value="C:cytoplasm"/>
    <property type="evidence" value="ECO:0007669"/>
    <property type="project" value="UniProtKB-SubCell"/>
</dbReference>
<dbReference type="GO" id="GO:0005634">
    <property type="term" value="C:nucleus"/>
    <property type="evidence" value="ECO:0007669"/>
    <property type="project" value="UniProtKB-SubCell"/>
</dbReference>
<dbReference type="FunFam" id="1.20.5.1500:FF:000003">
    <property type="entry name" value="SET isoform 2"/>
    <property type="match status" value="1"/>
</dbReference>
<evidence type="ECO:0000313" key="9">
    <source>
        <dbReference type="Proteomes" id="UP000265000"/>
    </source>
</evidence>
<keyword evidence="4" id="KW-0963">Cytoplasm</keyword>
<dbReference type="FunFam" id="3.30.1120.90:FF:000002">
    <property type="entry name" value="Testis-specific Y-encoded-like protein 2"/>
    <property type="match status" value="1"/>
</dbReference>
<evidence type="ECO:0000256" key="2">
    <source>
        <dbReference type="ARBA" id="ARBA00004496"/>
    </source>
</evidence>
<name>A0A3Q2P0W4_FUNHE</name>
<evidence type="ECO:0000256" key="1">
    <source>
        <dbReference type="ARBA" id="ARBA00004123"/>
    </source>
</evidence>
<dbReference type="Gene3D" id="3.30.1120.90">
    <property type="entry name" value="Nucleosome assembly protein"/>
    <property type="match status" value="1"/>
</dbReference>
<comment type="subcellular location">
    <subcellularLocation>
        <location evidence="2">Cytoplasm</location>
    </subcellularLocation>
    <subcellularLocation>
        <location evidence="1">Nucleus</location>
    </subcellularLocation>
</comment>
<organism evidence="8 9">
    <name type="scientific">Fundulus heteroclitus</name>
    <name type="common">Killifish</name>
    <name type="synonym">Mummichog</name>
    <dbReference type="NCBI Taxonomy" id="8078"/>
    <lineage>
        <taxon>Eukaryota</taxon>
        <taxon>Metazoa</taxon>
        <taxon>Chordata</taxon>
        <taxon>Craniata</taxon>
        <taxon>Vertebrata</taxon>
        <taxon>Euteleostomi</taxon>
        <taxon>Actinopterygii</taxon>
        <taxon>Neopterygii</taxon>
        <taxon>Teleostei</taxon>
        <taxon>Neoteleostei</taxon>
        <taxon>Acanthomorphata</taxon>
        <taxon>Ovalentaria</taxon>
        <taxon>Atherinomorphae</taxon>
        <taxon>Cyprinodontiformes</taxon>
        <taxon>Fundulidae</taxon>
        <taxon>Fundulus</taxon>
    </lineage>
</organism>
<feature type="region of interest" description="Disordered" evidence="7">
    <location>
        <begin position="225"/>
        <end position="263"/>
    </location>
</feature>
<protein>
    <submittedName>
        <fullName evidence="8">SET nuclear proto-oncogene b</fullName>
    </submittedName>
</protein>
<keyword evidence="9" id="KW-1185">Reference proteome</keyword>
<feature type="region of interest" description="Disordered" evidence="7">
    <location>
        <begin position="147"/>
        <end position="185"/>
    </location>
</feature>
<reference evidence="8" key="2">
    <citation type="submission" date="2025-09" db="UniProtKB">
        <authorList>
            <consortium name="Ensembl"/>
        </authorList>
    </citation>
    <scope>IDENTIFICATION</scope>
</reference>
<comment type="similarity">
    <text evidence="3 6">Belongs to the nucleosome assembly protein (NAP) family.</text>
</comment>
<dbReference type="Gene3D" id="1.20.5.1500">
    <property type="match status" value="1"/>
</dbReference>
<feature type="compositionally biased region" description="Basic and acidic residues" evidence="7">
    <location>
        <begin position="9"/>
        <end position="30"/>
    </location>
</feature>
<evidence type="ECO:0000256" key="3">
    <source>
        <dbReference type="ARBA" id="ARBA00009947"/>
    </source>
</evidence>
<feature type="region of interest" description="Disordered" evidence="7">
    <location>
        <begin position="1"/>
        <end position="30"/>
    </location>
</feature>
<feature type="compositionally biased region" description="Acidic residues" evidence="7">
    <location>
        <begin position="225"/>
        <end position="260"/>
    </location>
</feature>
<dbReference type="GeneTree" id="ENSGT00940000153877"/>
<dbReference type="STRING" id="8078.ENSFHEP00000005574"/>
<dbReference type="PANTHER" id="PTHR11875">
    <property type="entry name" value="TESTIS-SPECIFIC Y-ENCODED PROTEIN"/>
    <property type="match status" value="1"/>
</dbReference>
<dbReference type="SUPFAM" id="SSF143113">
    <property type="entry name" value="NAP-like"/>
    <property type="match status" value="1"/>
</dbReference>
<proteinExistence type="inferred from homology"/>
<keyword evidence="5" id="KW-0539">Nucleus</keyword>
<evidence type="ECO:0000256" key="6">
    <source>
        <dbReference type="RuleBase" id="RU003876"/>
    </source>
</evidence>
<evidence type="ECO:0000256" key="4">
    <source>
        <dbReference type="ARBA" id="ARBA00022490"/>
    </source>
</evidence>
<dbReference type="InterPro" id="IPR002164">
    <property type="entry name" value="NAP_family"/>
</dbReference>
<reference evidence="8" key="1">
    <citation type="submission" date="2025-08" db="UniProtKB">
        <authorList>
            <consortium name="Ensembl"/>
        </authorList>
    </citation>
    <scope>IDENTIFICATION</scope>
</reference>
<evidence type="ECO:0000313" key="8">
    <source>
        <dbReference type="Ensembl" id="ENSFHEP00000005574.1"/>
    </source>
</evidence>
<feature type="compositionally biased region" description="Basic and acidic residues" evidence="7">
    <location>
        <begin position="155"/>
        <end position="167"/>
    </location>
</feature>